<organism evidence="1 2">
    <name type="scientific">Cyclobacterium lianum</name>
    <dbReference type="NCBI Taxonomy" id="388280"/>
    <lineage>
        <taxon>Bacteria</taxon>
        <taxon>Pseudomonadati</taxon>
        <taxon>Bacteroidota</taxon>
        <taxon>Cytophagia</taxon>
        <taxon>Cytophagales</taxon>
        <taxon>Cyclobacteriaceae</taxon>
        <taxon>Cyclobacterium</taxon>
    </lineage>
</organism>
<sequence length="146" mass="16987">MQGRIYVNLIYRRYFDWVNVLLKNYLYCVWMSTDLPSLGESDRMQAMVYGYDQLHRIVRARSLSTYGQNGLTRSNPDDKYDTDYSYDPNEDRPLRKCPVDIFREGPGCRAGLTRTGLKKGNINILTHHLSKILIFTTTGWEYVSSG</sequence>
<reference evidence="1 2" key="1">
    <citation type="submission" date="2016-11" db="EMBL/GenBank/DDBJ databases">
        <authorList>
            <person name="Jaros S."/>
            <person name="Januszkiewicz K."/>
            <person name="Wedrychowicz H."/>
        </authorList>
    </citation>
    <scope>NUCLEOTIDE SEQUENCE [LARGE SCALE GENOMIC DNA]</scope>
    <source>
        <strain evidence="1 2">CGMCC 1.6102</strain>
    </source>
</reference>
<dbReference type="STRING" id="388280.SAMN04488057_104212"/>
<proteinExistence type="predicted"/>
<name>A0A1M7MBX5_9BACT</name>
<dbReference type="EMBL" id="FRCY01000004">
    <property type="protein sequence ID" value="SHM88269.1"/>
    <property type="molecule type" value="Genomic_DNA"/>
</dbReference>
<dbReference type="Proteomes" id="UP000184513">
    <property type="component" value="Unassembled WGS sequence"/>
</dbReference>
<keyword evidence="2" id="KW-1185">Reference proteome</keyword>
<evidence type="ECO:0000313" key="2">
    <source>
        <dbReference type="Proteomes" id="UP000184513"/>
    </source>
</evidence>
<gene>
    <name evidence="1" type="ORF">SAMN04488057_104212</name>
</gene>
<accession>A0A1M7MBX5</accession>
<protein>
    <submittedName>
        <fullName evidence="1">Uncharacterized protein</fullName>
    </submittedName>
</protein>
<evidence type="ECO:0000313" key="1">
    <source>
        <dbReference type="EMBL" id="SHM88269.1"/>
    </source>
</evidence>
<dbReference type="AlphaFoldDB" id="A0A1M7MBX5"/>